<dbReference type="InterPro" id="IPR058317">
    <property type="entry name" value="DUF8004"/>
</dbReference>
<feature type="compositionally biased region" description="Basic and acidic residues" evidence="1">
    <location>
        <begin position="601"/>
        <end position="622"/>
    </location>
</feature>
<evidence type="ECO:0000313" key="4">
    <source>
        <dbReference type="Proteomes" id="UP000094444"/>
    </source>
</evidence>
<feature type="region of interest" description="Disordered" evidence="1">
    <location>
        <begin position="601"/>
        <end position="677"/>
    </location>
</feature>
<dbReference type="OrthoDB" id="4114825at2759"/>
<dbReference type="Pfam" id="PF26013">
    <property type="entry name" value="DUF8004"/>
    <property type="match status" value="1"/>
</dbReference>
<comment type="caution">
    <text evidence="3">The sequence shown here is derived from an EMBL/GenBank/DDBJ whole genome shotgun (WGS) entry which is preliminary data.</text>
</comment>
<evidence type="ECO:0000313" key="3">
    <source>
        <dbReference type="EMBL" id="POS75533.1"/>
    </source>
</evidence>
<dbReference type="STRING" id="158607.A0A2P5HZ63"/>
<evidence type="ECO:0000259" key="2">
    <source>
        <dbReference type="Pfam" id="PF26013"/>
    </source>
</evidence>
<feature type="compositionally biased region" description="Low complexity" evidence="1">
    <location>
        <begin position="791"/>
        <end position="800"/>
    </location>
</feature>
<feature type="compositionally biased region" description="Pro residues" evidence="1">
    <location>
        <begin position="801"/>
        <end position="821"/>
    </location>
</feature>
<dbReference type="PANTHER" id="PTHR39601">
    <property type="entry name" value="CHORIOGENIN HMINOR"/>
    <property type="match status" value="1"/>
</dbReference>
<feature type="compositionally biased region" description="Basic and acidic residues" evidence="1">
    <location>
        <begin position="943"/>
        <end position="953"/>
    </location>
</feature>
<dbReference type="Proteomes" id="UP000094444">
    <property type="component" value="Unassembled WGS sequence"/>
</dbReference>
<keyword evidence="4" id="KW-1185">Reference proteome</keyword>
<feature type="region of interest" description="Disordered" evidence="1">
    <location>
        <begin position="936"/>
        <end position="998"/>
    </location>
</feature>
<gene>
    <name evidence="3" type="ORF">DHEL01_v206079</name>
</gene>
<feature type="domain" description="DUF8004" evidence="2">
    <location>
        <begin position="201"/>
        <end position="291"/>
    </location>
</feature>
<feature type="compositionally biased region" description="Acidic residues" evidence="1">
    <location>
        <begin position="960"/>
        <end position="969"/>
    </location>
</feature>
<evidence type="ECO:0000256" key="1">
    <source>
        <dbReference type="SAM" id="MobiDB-lite"/>
    </source>
</evidence>
<organism evidence="3 4">
    <name type="scientific">Diaporthe helianthi</name>
    <dbReference type="NCBI Taxonomy" id="158607"/>
    <lineage>
        <taxon>Eukaryota</taxon>
        <taxon>Fungi</taxon>
        <taxon>Dikarya</taxon>
        <taxon>Ascomycota</taxon>
        <taxon>Pezizomycotina</taxon>
        <taxon>Sordariomycetes</taxon>
        <taxon>Sordariomycetidae</taxon>
        <taxon>Diaporthales</taxon>
        <taxon>Diaporthaceae</taxon>
        <taxon>Diaporthe</taxon>
    </lineage>
</organism>
<protein>
    <recommendedName>
        <fullName evidence="2">DUF8004 domain-containing protein</fullName>
    </recommendedName>
</protein>
<dbReference type="InParanoid" id="A0A2P5HZ63"/>
<reference evidence="3" key="1">
    <citation type="submission" date="2017-09" db="EMBL/GenBank/DDBJ databases">
        <title>Polyketide synthases of a Diaporthe helianthi virulent isolate.</title>
        <authorList>
            <person name="Baroncelli R."/>
        </authorList>
    </citation>
    <scope>NUCLEOTIDE SEQUENCE [LARGE SCALE GENOMIC DNA]</scope>
    <source>
        <strain evidence="3">7/96</strain>
    </source>
</reference>
<feature type="compositionally biased region" description="Low complexity" evidence="1">
    <location>
        <begin position="665"/>
        <end position="674"/>
    </location>
</feature>
<name>A0A2P5HZ63_DIAHE</name>
<proteinExistence type="predicted"/>
<sequence>MATLDPGPLDLRCSSLDSRPAAVASMLYNGISDRSRGWKSSRSREFLRAEATMQRGLSVKRWDGSARIMSGWDNLRKDPELWYKNGDCFVHLYEEGRSQRGPAFKVPFACLLSAQCTPLIEMFVDRSVSEQEAHQNGRVDLYIPAPPTASRSQSLQYHIATRNFFAWIFRRSMVGNHLGNALVALLGSMNEFRDAGVDNKQDLLSYLDEEGYLDTRHQPNHALAILHVAENFELRDLYIDAFAHCVGMSEQLYKSPEYSRISVASRKLIRLAKVDLDYRLSRAGAMLGDLLETELSEAHLGLSTGARAHLDRFRSYIHGYYTTKFGHFPPPSAQAGHSTVFRPEVYHTLSEDFEALYEYLVDERFTADRNSPFEAQGGLCTLQSVQAFDSRNRYSALDHPLPLLPETPRSKESRRISMPWQLVTAACRVGDGKLRPDQRHVVHAALMKATNHSKVHLMENRLILAYRQFEESSVLTPHKADRAVSQVDARKVRWLFVYAMHQVLRSCVDMPQEVKFTDRVNYHLGVSTRGLPPWGAREQNIVHPPLRSVSDSAAIHKVKPPMALTTRGRSISAIPLATSFVLPPGKASLLETSTTEIRPDVDYFALTHRDESPSSGRGREGDPSTPLAHSHSRSRSLTRAITLGRSLSIFRTPSQQTKAGERGQSTPTRRPSSRNSAYHEIVVHGYGNGTNGVTAISTSSEQLDVLPDINESSKPTTSLKVVTAPTTNTTTCRSASTSSASSYVSALSSASTSHTSSSTSTTPTTVDGSPSSTRLSRQKWDSTLPDIAGSPEAPATVPAETNPPPPPPPPPSQQQPPPPRPAQYDNLTFPLRRRRTRMSIRAMYSNDDMLTSTPKGEAQPPPLPRRSSKRFLKPSSSGGGGGGASKRWSLAEVVLSLRERSSAADSDVEDSEGDGWGIAPSPLRITKTLRRQVSAATAAVKQDSGRGGRDAKGGDIFNEDHDDDDDDDDGAQRRESSDEWEMSMVHSPMDGDVSPPWAWDQFADLGGLQDVSGLK</sequence>
<accession>A0A2P5HZ63</accession>
<dbReference type="EMBL" id="MAVT02000475">
    <property type="protein sequence ID" value="POS75533.1"/>
    <property type="molecule type" value="Genomic_DNA"/>
</dbReference>
<dbReference type="PANTHER" id="PTHR39601:SF1">
    <property type="entry name" value="CHORIOGENIN HMINOR"/>
    <property type="match status" value="1"/>
</dbReference>
<dbReference type="AlphaFoldDB" id="A0A2P5HZ63"/>
<feature type="region of interest" description="Disordered" evidence="1">
    <location>
        <begin position="750"/>
        <end position="887"/>
    </location>
</feature>
<feature type="compositionally biased region" description="Low complexity" evidence="1">
    <location>
        <begin position="750"/>
        <end position="773"/>
    </location>
</feature>
<feature type="compositionally biased region" description="Polar residues" evidence="1">
    <location>
        <begin position="649"/>
        <end position="658"/>
    </location>
</feature>
<feature type="region of interest" description="Disordered" evidence="1">
    <location>
        <begin position="899"/>
        <end position="923"/>
    </location>
</feature>